<gene>
    <name evidence="2" type="ORF">FYJ79_11380</name>
</gene>
<evidence type="ECO:0000256" key="1">
    <source>
        <dbReference type="ARBA" id="ARBA00010759"/>
    </source>
</evidence>
<dbReference type="PANTHER" id="PTHR10458">
    <property type="entry name" value="PEPTIDE DEFORMYLASE"/>
    <property type="match status" value="1"/>
</dbReference>
<dbReference type="PANTHER" id="PTHR10458:SF22">
    <property type="entry name" value="PEPTIDE DEFORMYLASE"/>
    <property type="match status" value="1"/>
</dbReference>
<organism evidence="2 3">
    <name type="scientific">Sharpea porci</name>
    <dbReference type="NCBI Taxonomy" id="2652286"/>
    <lineage>
        <taxon>Bacteria</taxon>
        <taxon>Bacillati</taxon>
        <taxon>Bacillota</taxon>
        <taxon>Erysipelotrichia</taxon>
        <taxon>Erysipelotrichales</taxon>
        <taxon>Coprobacillaceae</taxon>
        <taxon>Sharpea</taxon>
    </lineage>
</organism>
<keyword evidence="3" id="KW-1185">Reference proteome</keyword>
<proteinExistence type="inferred from homology"/>
<dbReference type="PIRSF" id="PIRSF004749">
    <property type="entry name" value="Pep_def"/>
    <property type="match status" value="1"/>
</dbReference>
<accession>A0A844FX63</accession>
<dbReference type="Gene3D" id="3.90.45.10">
    <property type="entry name" value="Peptide deformylase"/>
    <property type="match status" value="1"/>
</dbReference>
<sequence>MIREIKKGQQIFSKKAKRATLKDVETGQDLLETLIAHKNECVGMAANMIGYNKAIIAICVGNVQYVMYNPKIIKKSGKYLTQEGCLSLDGVRQCMRYQDIDITYNDASFKKVNAHFSGTIAQIIQHEIDHCNGIVI</sequence>
<reference evidence="2 3" key="1">
    <citation type="submission" date="2019-08" db="EMBL/GenBank/DDBJ databases">
        <title>In-depth cultivation of the pig gut microbiome towards novel bacterial diversity and tailored functional studies.</title>
        <authorList>
            <person name="Wylensek D."/>
            <person name="Hitch T.C.A."/>
            <person name="Clavel T."/>
        </authorList>
    </citation>
    <scope>NUCLEOTIDE SEQUENCE [LARGE SCALE GENOMIC DNA]</scope>
    <source>
        <strain evidence="2 3">CA-Schmier-601-WT-3</strain>
    </source>
</reference>
<comment type="similarity">
    <text evidence="1">Belongs to the polypeptide deformylase family.</text>
</comment>
<keyword evidence="2" id="KW-0378">Hydrolase</keyword>
<dbReference type="SUPFAM" id="SSF56420">
    <property type="entry name" value="Peptide deformylase"/>
    <property type="match status" value="1"/>
</dbReference>
<dbReference type="InterPro" id="IPR023635">
    <property type="entry name" value="Peptide_deformylase"/>
</dbReference>
<dbReference type="AlphaFoldDB" id="A0A844FX63"/>
<dbReference type="PRINTS" id="PR01576">
    <property type="entry name" value="PDEFORMYLASE"/>
</dbReference>
<evidence type="ECO:0000313" key="2">
    <source>
        <dbReference type="EMBL" id="MST90156.1"/>
    </source>
</evidence>
<dbReference type="RefSeq" id="WP_154518527.1">
    <property type="nucleotide sequence ID" value="NZ_VUNM01000040.1"/>
</dbReference>
<comment type="caution">
    <text evidence="2">The sequence shown here is derived from an EMBL/GenBank/DDBJ whole genome shotgun (WGS) entry which is preliminary data.</text>
</comment>
<dbReference type="InterPro" id="IPR036821">
    <property type="entry name" value="Peptide_deformylase_sf"/>
</dbReference>
<dbReference type="Pfam" id="PF01327">
    <property type="entry name" value="Pep_deformylase"/>
    <property type="match status" value="1"/>
</dbReference>
<dbReference type="EMBL" id="VUNM01000040">
    <property type="protein sequence ID" value="MST90156.1"/>
    <property type="molecule type" value="Genomic_DNA"/>
</dbReference>
<name>A0A844FX63_9FIRM</name>
<dbReference type="EC" id="3.5.1.88" evidence="2"/>
<evidence type="ECO:0000313" key="3">
    <source>
        <dbReference type="Proteomes" id="UP000442619"/>
    </source>
</evidence>
<dbReference type="GO" id="GO:0042586">
    <property type="term" value="F:peptide deformylase activity"/>
    <property type="evidence" value="ECO:0007669"/>
    <property type="project" value="UniProtKB-EC"/>
</dbReference>
<protein>
    <submittedName>
        <fullName evidence="2">Peptide deformylase</fullName>
        <ecNumber evidence="2">3.5.1.88</ecNumber>
    </submittedName>
</protein>
<dbReference type="Proteomes" id="UP000442619">
    <property type="component" value="Unassembled WGS sequence"/>
</dbReference>
<dbReference type="CDD" id="cd00487">
    <property type="entry name" value="Pep_deformylase"/>
    <property type="match status" value="1"/>
</dbReference>
<dbReference type="NCBIfam" id="NF006670">
    <property type="entry name" value="PRK09218.1"/>
    <property type="match status" value="1"/>
</dbReference>